<organism evidence="1 2">
    <name type="scientific">Tenuifilum thalassicum</name>
    <dbReference type="NCBI Taxonomy" id="2590900"/>
    <lineage>
        <taxon>Bacteria</taxon>
        <taxon>Pseudomonadati</taxon>
        <taxon>Bacteroidota</taxon>
        <taxon>Bacteroidia</taxon>
        <taxon>Bacteroidales</taxon>
        <taxon>Tenuifilaceae</taxon>
        <taxon>Tenuifilum</taxon>
    </lineage>
</organism>
<reference evidence="1 2" key="1">
    <citation type="submission" date="2019-07" db="EMBL/GenBank/DDBJ databases">
        <title>Thalassofilum flectens gen. nov., sp. nov., a novel moderate thermophilic anaerobe from a shallow sea hot spring in Kunashir Island (Russia), representing a new family in the order Bacteroidales, and proposal of Thalassofilacea fam. nov.</title>
        <authorList>
            <person name="Kochetkova T.V."/>
            <person name="Podosokorskaya O.A."/>
            <person name="Novikov A."/>
            <person name="Elcheninov A.G."/>
            <person name="Toshchakov S.V."/>
            <person name="Kublanov I.V."/>
        </authorList>
    </citation>
    <scope>NUCLEOTIDE SEQUENCE [LARGE SCALE GENOMIC DNA]</scope>
    <source>
        <strain evidence="1 2">38-H</strain>
    </source>
</reference>
<proteinExistence type="predicted"/>
<dbReference type="EMBL" id="CP041345">
    <property type="protein sequence ID" value="QKG78775.1"/>
    <property type="molecule type" value="Genomic_DNA"/>
</dbReference>
<gene>
    <name evidence="1" type="ORF">FHG85_00315</name>
</gene>
<dbReference type="Proteomes" id="UP000500961">
    <property type="component" value="Chromosome"/>
</dbReference>
<accession>A0A7D3XJQ1</accession>
<evidence type="ECO:0000313" key="1">
    <source>
        <dbReference type="EMBL" id="QKG78775.1"/>
    </source>
</evidence>
<evidence type="ECO:0000313" key="2">
    <source>
        <dbReference type="Proteomes" id="UP000500961"/>
    </source>
</evidence>
<name>A0A7D3XJQ1_9BACT</name>
<sequence length="146" mass="17688">MGKIKFDEVIKLFSTYNDRFLVHHLLEYAELKEKVERANEQSFYFQMGLENHKKRLRVMKLTFEKTRRYFNHSTLDDLISKSASIKETMEIKKAGEFNMISRISYYFLKSDFLYHKQLIKLKSKTSELQSIDYYLEHPEELLKIIE</sequence>
<dbReference type="RefSeq" id="WP_173072291.1">
    <property type="nucleotide sequence ID" value="NZ_CP041345.1"/>
</dbReference>
<keyword evidence="2" id="KW-1185">Reference proteome</keyword>
<dbReference type="AlphaFoldDB" id="A0A7D3XJQ1"/>
<dbReference type="KEGG" id="ttz:FHG85_00315"/>
<protein>
    <submittedName>
        <fullName evidence="1">Uncharacterized protein</fullName>
    </submittedName>
</protein>